<feature type="transmembrane region" description="Helical" evidence="3">
    <location>
        <begin position="107"/>
        <end position="124"/>
    </location>
</feature>
<protein>
    <submittedName>
        <fullName evidence="5">MFS general substrate transporter</fullName>
    </submittedName>
</protein>
<evidence type="ECO:0000313" key="6">
    <source>
        <dbReference type="Proteomes" id="UP000799118"/>
    </source>
</evidence>
<feature type="transmembrane region" description="Helical" evidence="3">
    <location>
        <begin position="242"/>
        <end position="267"/>
    </location>
</feature>
<evidence type="ECO:0000256" key="3">
    <source>
        <dbReference type="SAM" id="Phobius"/>
    </source>
</evidence>
<dbReference type="SUPFAM" id="SSF103473">
    <property type="entry name" value="MFS general substrate transporter"/>
    <property type="match status" value="1"/>
</dbReference>
<dbReference type="EMBL" id="ML769420">
    <property type="protein sequence ID" value="KAE9404024.1"/>
    <property type="molecule type" value="Genomic_DNA"/>
</dbReference>
<comment type="subcellular location">
    <subcellularLocation>
        <location evidence="1">Membrane</location>
        <topology evidence="1">Multi-pass membrane protein</topology>
    </subcellularLocation>
</comment>
<dbReference type="CDD" id="cd17324">
    <property type="entry name" value="MFS_NepI_like"/>
    <property type="match status" value="1"/>
</dbReference>
<feature type="transmembrane region" description="Helical" evidence="3">
    <location>
        <begin position="130"/>
        <end position="152"/>
    </location>
</feature>
<keyword evidence="3" id="KW-0472">Membrane</keyword>
<dbReference type="OrthoDB" id="2105912at2759"/>
<dbReference type="PANTHER" id="PTHR42910">
    <property type="entry name" value="TRANSPORTER SCO4007-RELATED"/>
    <property type="match status" value="1"/>
</dbReference>
<evidence type="ECO:0000259" key="4">
    <source>
        <dbReference type="PROSITE" id="PS50850"/>
    </source>
</evidence>
<accession>A0A6A4I5E5</accession>
<dbReference type="Pfam" id="PF07690">
    <property type="entry name" value="MFS_1"/>
    <property type="match status" value="1"/>
</dbReference>
<gene>
    <name evidence="5" type="ORF">BT96DRAFT_917174</name>
</gene>
<evidence type="ECO:0000313" key="5">
    <source>
        <dbReference type="EMBL" id="KAE9404024.1"/>
    </source>
</evidence>
<proteinExistence type="predicted"/>
<feature type="region of interest" description="Disordered" evidence="2">
    <location>
        <begin position="442"/>
        <end position="481"/>
    </location>
</feature>
<keyword evidence="6" id="KW-1185">Reference proteome</keyword>
<evidence type="ECO:0000256" key="2">
    <source>
        <dbReference type="SAM" id="MobiDB-lite"/>
    </source>
</evidence>
<dbReference type="AlphaFoldDB" id="A0A6A4I5E5"/>
<dbReference type="Proteomes" id="UP000799118">
    <property type="component" value="Unassembled WGS sequence"/>
</dbReference>
<dbReference type="InterPro" id="IPR036259">
    <property type="entry name" value="MFS_trans_sf"/>
</dbReference>
<feature type="transmembrane region" description="Helical" evidence="3">
    <location>
        <begin position="304"/>
        <end position="326"/>
    </location>
</feature>
<feature type="transmembrane region" description="Helical" evidence="3">
    <location>
        <begin position="35"/>
        <end position="57"/>
    </location>
</feature>
<evidence type="ECO:0000256" key="1">
    <source>
        <dbReference type="ARBA" id="ARBA00004141"/>
    </source>
</evidence>
<name>A0A6A4I5E5_9AGAR</name>
<feature type="transmembrane region" description="Helical" evidence="3">
    <location>
        <begin position="194"/>
        <end position="212"/>
    </location>
</feature>
<dbReference type="InterPro" id="IPR011701">
    <property type="entry name" value="MFS"/>
</dbReference>
<dbReference type="InterPro" id="IPR020846">
    <property type="entry name" value="MFS_dom"/>
</dbReference>
<feature type="transmembrane region" description="Helical" evidence="3">
    <location>
        <begin position="394"/>
        <end position="416"/>
    </location>
</feature>
<sequence>MPPPSNNIPAPYTNHKDFGFLPIPKRLRYDPDKPFHFGLFLNILFGLTSTFSVANLYWCQPILIELASSFDVSYDEISKLPTLIQAGYAIGLIFISPLGDLVRRRQLLLILVIVAACLTIGLSITNNLHAFQVLSFLVGAASVTPQVLLPLAADLAPPERRATAMSIVFSGLMFGILIARVLSGIIGEFASWRITYYMAIGIQGLLVAVLFLQVPDYPPKNRDLTYANIMWTMAKFSVTEPVLIQGCLSNMGSAAAFSSFWVTLTFLLGGEPYHYSTLVIGLFGLIGMVGVAMAPIVGRFIDFLVPWHASLVACLALLIFQVVQIVGNGLNVAPVILATVGLDVFRQMLETSLAISIFSIAPHARARLNAVYILSLFIGQVMGSSAGTKVFLTYGWRATAAMTLGFTAWALLILMLRGPHCSRYTWFGFEGGWESKRAVKEKEKQGLDVDLESQIPEKEKDVEDTNASLQVTANESETIHT</sequence>
<reference evidence="5" key="1">
    <citation type="journal article" date="2019" name="Environ. Microbiol.">
        <title>Fungal ecological strategies reflected in gene transcription - a case study of two litter decomposers.</title>
        <authorList>
            <person name="Barbi F."/>
            <person name="Kohler A."/>
            <person name="Barry K."/>
            <person name="Baskaran P."/>
            <person name="Daum C."/>
            <person name="Fauchery L."/>
            <person name="Ihrmark K."/>
            <person name="Kuo A."/>
            <person name="LaButti K."/>
            <person name="Lipzen A."/>
            <person name="Morin E."/>
            <person name="Grigoriev I.V."/>
            <person name="Henrissat B."/>
            <person name="Lindahl B."/>
            <person name="Martin F."/>
        </authorList>
    </citation>
    <scope>NUCLEOTIDE SEQUENCE</scope>
    <source>
        <strain evidence="5">JB14</strain>
    </source>
</reference>
<feature type="compositionally biased region" description="Polar residues" evidence="2">
    <location>
        <begin position="465"/>
        <end position="481"/>
    </location>
</feature>
<dbReference type="Gene3D" id="1.20.1250.20">
    <property type="entry name" value="MFS general substrate transporter like domains"/>
    <property type="match status" value="1"/>
</dbReference>
<feature type="domain" description="Major facilitator superfamily (MFS) profile" evidence="4">
    <location>
        <begin position="38"/>
        <end position="422"/>
    </location>
</feature>
<keyword evidence="3" id="KW-0812">Transmembrane</keyword>
<dbReference type="PANTHER" id="PTHR42910:SF1">
    <property type="entry name" value="MAJOR FACILITATOR SUPERFAMILY (MFS) PROFILE DOMAIN-CONTAINING PROTEIN"/>
    <property type="match status" value="1"/>
</dbReference>
<feature type="transmembrane region" description="Helical" evidence="3">
    <location>
        <begin position="164"/>
        <end position="182"/>
    </location>
</feature>
<feature type="transmembrane region" description="Helical" evidence="3">
    <location>
        <begin position="77"/>
        <end position="95"/>
    </location>
</feature>
<dbReference type="PROSITE" id="PS50850">
    <property type="entry name" value="MFS"/>
    <property type="match status" value="1"/>
</dbReference>
<keyword evidence="3" id="KW-1133">Transmembrane helix</keyword>
<dbReference type="GO" id="GO:0022857">
    <property type="term" value="F:transmembrane transporter activity"/>
    <property type="evidence" value="ECO:0007669"/>
    <property type="project" value="InterPro"/>
</dbReference>
<organism evidence="5 6">
    <name type="scientific">Gymnopus androsaceus JB14</name>
    <dbReference type="NCBI Taxonomy" id="1447944"/>
    <lineage>
        <taxon>Eukaryota</taxon>
        <taxon>Fungi</taxon>
        <taxon>Dikarya</taxon>
        <taxon>Basidiomycota</taxon>
        <taxon>Agaricomycotina</taxon>
        <taxon>Agaricomycetes</taxon>
        <taxon>Agaricomycetidae</taxon>
        <taxon>Agaricales</taxon>
        <taxon>Marasmiineae</taxon>
        <taxon>Omphalotaceae</taxon>
        <taxon>Gymnopus</taxon>
    </lineage>
</organism>
<feature type="transmembrane region" description="Helical" evidence="3">
    <location>
        <begin position="273"/>
        <end position="297"/>
    </location>
</feature>
<dbReference type="GO" id="GO:0016020">
    <property type="term" value="C:membrane"/>
    <property type="evidence" value="ECO:0007669"/>
    <property type="project" value="UniProtKB-SubCell"/>
</dbReference>